<protein>
    <submittedName>
        <fullName evidence="2">Uncharacterized protein</fullName>
    </submittedName>
</protein>
<keyword evidence="1" id="KW-0732">Signal</keyword>
<evidence type="ECO:0000256" key="1">
    <source>
        <dbReference type="SAM" id="SignalP"/>
    </source>
</evidence>
<feature type="chain" id="PRO_5025623056" evidence="1">
    <location>
        <begin position="19"/>
        <end position="220"/>
    </location>
</feature>
<accession>A0A6A6GE39</accession>
<gene>
    <name evidence="2" type="ORF">BDZ85DRAFT_260093</name>
</gene>
<dbReference type="OrthoDB" id="3917627at2759"/>
<organism evidence="2 3">
    <name type="scientific">Elsinoe ampelina</name>
    <dbReference type="NCBI Taxonomy" id="302913"/>
    <lineage>
        <taxon>Eukaryota</taxon>
        <taxon>Fungi</taxon>
        <taxon>Dikarya</taxon>
        <taxon>Ascomycota</taxon>
        <taxon>Pezizomycotina</taxon>
        <taxon>Dothideomycetes</taxon>
        <taxon>Dothideomycetidae</taxon>
        <taxon>Myriangiales</taxon>
        <taxon>Elsinoaceae</taxon>
        <taxon>Elsinoe</taxon>
    </lineage>
</organism>
<dbReference type="EMBL" id="ML992505">
    <property type="protein sequence ID" value="KAF2223951.1"/>
    <property type="molecule type" value="Genomic_DNA"/>
</dbReference>
<feature type="signal peptide" evidence="1">
    <location>
        <begin position="1"/>
        <end position="18"/>
    </location>
</feature>
<dbReference type="Proteomes" id="UP000799538">
    <property type="component" value="Unassembled WGS sequence"/>
</dbReference>
<keyword evidence="3" id="KW-1185">Reference proteome</keyword>
<dbReference type="AlphaFoldDB" id="A0A6A6GE39"/>
<sequence>MAPLSFLVPLFLSAQALSLTISTPTTTPAAVLTSAIPSAMTPAPAFTQTICADNLHNFVARPQGTEKRRFFCPGVVSGLHGNDISTAYCCINAIFLPEVPMTKWDYAHVGIAIPSSVIQPSCVQPIPLTASNYDALVSAAAPAMTGPQIPMGTPGSEVEIDVDVGAVAFVTSASAPAAATKTPSYTYTGPSYQGAAGKENSKPIVALVVAVAGAMLGAAI</sequence>
<evidence type="ECO:0000313" key="3">
    <source>
        <dbReference type="Proteomes" id="UP000799538"/>
    </source>
</evidence>
<name>A0A6A6GE39_9PEZI</name>
<reference evidence="3" key="1">
    <citation type="journal article" date="2020" name="Stud. Mycol.">
        <title>101 Dothideomycetes genomes: A test case for predicting lifestyles and emergence of pathogens.</title>
        <authorList>
            <person name="Haridas S."/>
            <person name="Albert R."/>
            <person name="Binder M."/>
            <person name="Bloem J."/>
            <person name="LaButti K."/>
            <person name="Salamov A."/>
            <person name="Andreopoulos B."/>
            <person name="Baker S."/>
            <person name="Barry K."/>
            <person name="Bills G."/>
            <person name="Bluhm B."/>
            <person name="Cannon C."/>
            <person name="Castanera R."/>
            <person name="Culley D."/>
            <person name="Daum C."/>
            <person name="Ezra D."/>
            <person name="Gonzalez J."/>
            <person name="Henrissat B."/>
            <person name="Kuo A."/>
            <person name="Liang C."/>
            <person name="Lipzen A."/>
            <person name="Lutzoni F."/>
            <person name="Magnuson J."/>
            <person name="Mondo S."/>
            <person name="Nolan M."/>
            <person name="Ohm R."/>
            <person name="Pangilinan J."/>
            <person name="Park H.-J."/>
            <person name="Ramirez L."/>
            <person name="Alfaro M."/>
            <person name="Sun H."/>
            <person name="Tritt A."/>
            <person name="Yoshinaga Y."/>
            <person name="Zwiers L.-H."/>
            <person name="Turgeon B."/>
            <person name="Goodwin S."/>
            <person name="Spatafora J."/>
            <person name="Crous P."/>
            <person name="Grigoriev I."/>
        </authorList>
    </citation>
    <scope>NUCLEOTIDE SEQUENCE [LARGE SCALE GENOMIC DNA]</scope>
    <source>
        <strain evidence="3">CECT 20119</strain>
    </source>
</reference>
<evidence type="ECO:0000313" key="2">
    <source>
        <dbReference type="EMBL" id="KAF2223951.1"/>
    </source>
</evidence>
<proteinExistence type="predicted"/>